<organism evidence="1 2">
    <name type="scientific">Streptomyces xiamenensis</name>
    <dbReference type="NCBI Taxonomy" id="408015"/>
    <lineage>
        <taxon>Bacteria</taxon>
        <taxon>Bacillati</taxon>
        <taxon>Actinomycetota</taxon>
        <taxon>Actinomycetes</taxon>
        <taxon>Kitasatosporales</taxon>
        <taxon>Streptomycetaceae</taxon>
        <taxon>Streptomyces</taxon>
    </lineage>
</organism>
<dbReference type="HOGENOM" id="CLU_2290211_0_0_11"/>
<evidence type="ECO:0000313" key="2">
    <source>
        <dbReference type="Proteomes" id="UP000034034"/>
    </source>
</evidence>
<evidence type="ECO:0000313" key="1">
    <source>
        <dbReference type="EMBL" id="AKG41662.1"/>
    </source>
</evidence>
<keyword evidence="2" id="KW-1185">Reference proteome</keyword>
<dbReference type="AlphaFoldDB" id="A0A0F7FP76"/>
<gene>
    <name evidence="1" type="ORF">SXIM_02780</name>
</gene>
<dbReference type="Proteomes" id="UP000034034">
    <property type="component" value="Chromosome"/>
</dbReference>
<sequence length="101" mass="10928">MAMVGLFWITEESVHLGAEPIGPTSGVRLTEDGVQGLGNAPDPSWSWDEVRRVEIRDVKVRSVARRRVALTLGALYAAVTGDAGDPPPAHCGWRRPTAPRN</sequence>
<protein>
    <submittedName>
        <fullName evidence="1">ABC transporter membrane protein</fullName>
    </submittedName>
</protein>
<dbReference type="STRING" id="408015.SXIM_02780"/>
<proteinExistence type="predicted"/>
<accession>A0A0F7FP76</accession>
<reference evidence="1" key="1">
    <citation type="submission" date="2019-08" db="EMBL/GenBank/DDBJ databases">
        <title>Complete genome sequence of a mangrove-derived Streptomyces xiamenensis.</title>
        <authorList>
            <person name="Xu J."/>
        </authorList>
    </citation>
    <scope>NUCLEOTIDE SEQUENCE</scope>
    <source>
        <strain evidence="1">318</strain>
    </source>
</reference>
<dbReference type="RefSeq" id="WP_246156816.1">
    <property type="nucleotide sequence ID" value="NZ_CP009922.3"/>
</dbReference>
<dbReference type="KEGG" id="sxi:SXIM_02780"/>
<dbReference type="EMBL" id="CP009922">
    <property type="protein sequence ID" value="AKG41662.1"/>
    <property type="molecule type" value="Genomic_DNA"/>
</dbReference>
<name>A0A0F7FP76_9ACTN</name>